<dbReference type="InterPro" id="IPR036770">
    <property type="entry name" value="Ankyrin_rpt-contain_sf"/>
</dbReference>
<dbReference type="EnsemblFungi" id="EJT74157">
    <property type="protein sequence ID" value="EJT74157"/>
    <property type="gene ID" value="GGTG_08003"/>
</dbReference>
<sequence>MPSSLDRQAPPRLATLPPELLDQVLGALVCSDISRLSRTCWDFYTLLLPRLLGDPENNSKAVRWACHAGVNSLIDKAVNYGSLVSSVAIGRANVRVLTLALAARSGQVGTFQHLIELGAQVDCPGVDHSAVRTLVLSLARSPSPDLLRIFLEASPSLVSQLHNHQRTELLFHAVDAASRKRDAWDVSSCLEMARRLIVAGADPNPSPILMRYPIHSHHVFLPTLSVAIRSRSPELVRLLLENGARVDSQLETLFTITYRLRKQPSPAEQYPEGVASFSPICAVAYWLAETLSATEPSVRAQDFQHLAEIGRLCLERGAAVNDSVAIQRGRLRCLRTPMMLYVAMVKDWGPPGEEPESDAMQRLRYLLGIGGAGLPDTPRTPRYAVKMREGQTKPTVRGHHAYWHSWRTRQQLWMSPAHLLMQVWSPLASELPALVRPLKLLMSKNGPHVTSHLGPPHDQYGPSAAELLALYMYIPKSTEQPGGMGDHTDPVMSAWESILASAIQRLEPAELNRLLKDYIWLKLTCAYHYHGTSLECCQGPPSTTYCGSQCCIVATLADDRLTRPTIRQLIAAGANVDHKISSAEPTPLQNFGLWLTHPHHHRHEHQHVRMPGVQWGHPRMGAIGLTEERARLLRYLINECGADPTIPHNGQTMAEMLRQRLEKARQDIDQASALYERLVLFDFGRPGGYSEDMRRRVIWEEEEEEEEEEKEEEVLETGLSQDDLSAVAGLRLGD</sequence>
<evidence type="ECO:0000256" key="1">
    <source>
        <dbReference type="SAM" id="MobiDB-lite"/>
    </source>
</evidence>
<feature type="domain" description="F-box" evidence="2">
    <location>
        <begin position="10"/>
        <end position="47"/>
    </location>
</feature>
<dbReference type="GeneID" id="20348461"/>
<dbReference type="HOGENOM" id="CLU_396409_0_0_1"/>
<reference evidence="3" key="3">
    <citation type="submission" date="2010-09" db="EMBL/GenBank/DDBJ databases">
        <title>Annotation of Gaeumannomyces graminis var. tritici R3-111a-1.</title>
        <authorList>
            <consortium name="The Broad Institute Genome Sequencing Platform"/>
            <person name="Ma L.-J."/>
            <person name="Dead R."/>
            <person name="Young S.K."/>
            <person name="Zeng Q."/>
            <person name="Gargeya S."/>
            <person name="Fitzgerald M."/>
            <person name="Haas B."/>
            <person name="Abouelleil A."/>
            <person name="Alvarado L."/>
            <person name="Arachchi H.M."/>
            <person name="Berlin A."/>
            <person name="Brown A."/>
            <person name="Chapman S.B."/>
            <person name="Chen Z."/>
            <person name="Dunbar C."/>
            <person name="Freedman E."/>
            <person name="Gearin G."/>
            <person name="Gellesch M."/>
            <person name="Goldberg J."/>
            <person name="Griggs A."/>
            <person name="Gujja S."/>
            <person name="Heiman D."/>
            <person name="Howarth C."/>
            <person name="Larson L."/>
            <person name="Lui A."/>
            <person name="MacDonald P.J.P."/>
            <person name="Mehta T."/>
            <person name="Montmayeur A."/>
            <person name="Murphy C."/>
            <person name="Neiman D."/>
            <person name="Pearson M."/>
            <person name="Priest M."/>
            <person name="Roberts A."/>
            <person name="Saif S."/>
            <person name="Shea T."/>
            <person name="Shenoy N."/>
            <person name="Sisk P."/>
            <person name="Stolte C."/>
            <person name="Sykes S."/>
            <person name="Yandava C."/>
            <person name="Wortman J."/>
            <person name="Nusbaum C."/>
            <person name="Birren B."/>
        </authorList>
    </citation>
    <scope>NUCLEOTIDE SEQUENCE</scope>
    <source>
        <strain evidence="3">R3-111a-1</strain>
    </source>
</reference>
<feature type="compositionally biased region" description="Acidic residues" evidence="1">
    <location>
        <begin position="701"/>
        <end position="715"/>
    </location>
</feature>
<proteinExistence type="predicted"/>
<dbReference type="OrthoDB" id="4508560at2759"/>
<evidence type="ECO:0000313" key="3">
    <source>
        <dbReference type="EMBL" id="EJT74157.1"/>
    </source>
</evidence>
<evidence type="ECO:0000313" key="5">
    <source>
        <dbReference type="Proteomes" id="UP000006039"/>
    </source>
</evidence>
<gene>
    <name evidence="4" type="primary">20348461</name>
    <name evidence="3" type="ORF">GGTG_08003</name>
</gene>
<reference evidence="5" key="1">
    <citation type="submission" date="2010-07" db="EMBL/GenBank/DDBJ databases">
        <title>The genome sequence of Gaeumannomyces graminis var. tritici strain R3-111a-1.</title>
        <authorList>
            <consortium name="The Broad Institute Genome Sequencing Platform"/>
            <person name="Ma L.-J."/>
            <person name="Dead R."/>
            <person name="Young S."/>
            <person name="Zeng Q."/>
            <person name="Koehrsen M."/>
            <person name="Alvarado L."/>
            <person name="Berlin A."/>
            <person name="Chapman S.B."/>
            <person name="Chen Z."/>
            <person name="Freedman E."/>
            <person name="Gellesch M."/>
            <person name="Goldberg J."/>
            <person name="Griggs A."/>
            <person name="Gujja S."/>
            <person name="Heilman E.R."/>
            <person name="Heiman D."/>
            <person name="Hepburn T."/>
            <person name="Howarth C."/>
            <person name="Jen D."/>
            <person name="Larson L."/>
            <person name="Mehta T."/>
            <person name="Neiman D."/>
            <person name="Pearson M."/>
            <person name="Roberts A."/>
            <person name="Saif S."/>
            <person name="Shea T."/>
            <person name="Shenoy N."/>
            <person name="Sisk P."/>
            <person name="Stolte C."/>
            <person name="Sykes S."/>
            <person name="Walk T."/>
            <person name="White J."/>
            <person name="Yandava C."/>
            <person name="Haas B."/>
            <person name="Nusbaum C."/>
            <person name="Birren B."/>
        </authorList>
    </citation>
    <scope>NUCLEOTIDE SEQUENCE [LARGE SCALE GENOMIC DNA]</scope>
    <source>
        <strain evidence="5">R3-111a-1</strain>
    </source>
</reference>
<dbReference type="PROSITE" id="PS50181">
    <property type="entry name" value="FBOX"/>
    <property type="match status" value="1"/>
</dbReference>
<dbReference type="AlphaFoldDB" id="J3P3B5"/>
<dbReference type="InterPro" id="IPR001810">
    <property type="entry name" value="F-box_dom"/>
</dbReference>
<reference evidence="4" key="4">
    <citation type="journal article" date="2015" name="G3 (Bethesda)">
        <title>Genome sequences of three phytopathogenic species of the Magnaporthaceae family of fungi.</title>
        <authorList>
            <person name="Okagaki L.H."/>
            <person name="Nunes C.C."/>
            <person name="Sailsbery J."/>
            <person name="Clay B."/>
            <person name="Brown D."/>
            <person name="John T."/>
            <person name="Oh Y."/>
            <person name="Young N."/>
            <person name="Fitzgerald M."/>
            <person name="Haas B.J."/>
            <person name="Zeng Q."/>
            <person name="Young S."/>
            <person name="Adiconis X."/>
            <person name="Fan L."/>
            <person name="Levin J.Z."/>
            <person name="Mitchell T.K."/>
            <person name="Okubara P.A."/>
            <person name="Farman M.L."/>
            <person name="Kohn L.M."/>
            <person name="Birren B."/>
            <person name="Ma L.-J."/>
            <person name="Dean R.A."/>
        </authorList>
    </citation>
    <scope>NUCLEOTIDE SEQUENCE</scope>
    <source>
        <strain evidence="4">R3-111a-1</strain>
    </source>
</reference>
<dbReference type="SUPFAM" id="SSF48403">
    <property type="entry name" value="Ankyrin repeat"/>
    <property type="match status" value="1"/>
</dbReference>
<feature type="region of interest" description="Disordered" evidence="1">
    <location>
        <begin position="701"/>
        <end position="734"/>
    </location>
</feature>
<dbReference type="Gene3D" id="1.25.40.20">
    <property type="entry name" value="Ankyrin repeat-containing domain"/>
    <property type="match status" value="1"/>
</dbReference>
<protein>
    <recommendedName>
        <fullName evidence="2">F-box domain-containing protein</fullName>
    </recommendedName>
</protein>
<reference evidence="3" key="2">
    <citation type="submission" date="2010-07" db="EMBL/GenBank/DDBJ databases">
        <authorList>
            <consortium name="The Broad Institute Genome Sequencing Platform"/>
            <consortium name="Broad Institute Genome Sequencing Center for Infectious Disease"/>
            <person name="Ma L.-J."/>
            <person name="Dead R."/>
            <person name="Young S."/>
            <person name="Zeng Q."/>
            <person name="Koehrsen M."/>
            <person name="Alvarado L."/>
            <person name="Berlin A."/>
            <person name="Chapman S.B."/>
            <person name="Chen Z."/>
            <person name="Freedman E."/>
            <person name="Gellesch M."/>
            <person name="Goldberg J."/>
            <person name="Griggs A."/>
            <person name="Gujja S."/>
            <person name="Heilman E.R."/>
            <person name="Heiman D."/>
            <person name="Hepburn T."/>
            <person name="Howarth C."/>
            <person name="Jen D."/>
            <person name="Larson L."/>
            <person name="Mehta T."/>
            <person name="Neiman D."/>
            <person name="Pearson M."/>
            <person name="Roberts A."/>
            <person name="Saif S."/>
            <person name="Shea T."/>
            <person name="Shenoy N."/>
            <person name="Sisk P."/>
            <person name="Stolte C."/>
            <person name="Sykes S."/>
            <person name="Walk T."/>
            <person name="White J."/>
            <person name="Yandava C."/>
            <person name="Haas B."/>
            <person name="Nusbaum C."/>
            <person name="Birren B."/>
        </authorList>
    </citation>
    <scope>NUCLEOTIDE SEQUENCE</scope>
    <source>
        <strain evidence="3">R3-111a-1</strain>
    </source>
</reference>
<keyword evidence="5" id="KW-1185">Reference proteome</keyword>
<organism evidence="3">
    <name type="scientific">Gaeumannomyces tritici (strain R3-111a-1)</name>
    <name type="common">Wheat and barley take-all root rot fungus</name>
    <name type="synonym">Gaeumannomyces graminis var. tritici</name>
    <dbReference type="NCBI Taxonomy" id="644352"/>
    <lineage>
        <taxon>Eukaryota</taxon>
        <taxon>Fungi</taxon>
        <taxon>Dikarya</taxon>
        <taxon>Ascomycota</taxon>
        <taxon>Pezizomycotina</taxon>
        <taxon>Sordariomycetes</taxon>
        <taxon>Sordariomycetidae</taxon>
        <taxon>Magnaporthales</taxon>
        <taxon>Magnaporthaceae</taxon>
        <taxon>Gaeumannomyces</taxon>
    </lineage>
</organism>
<name>J3P3B5_GAET3</name>
<reference evidence="4" key="5">
    <citation type="submission" date="2018-04" db="UniProtKB">
        <authorList>
            <consortium name="EnsemblFungi"/>
        </authorList>
    </citation>
    <scope>IDENTIFICATION</scope>
    <source>
        <strain evidence="4">R3-111a-1</strain>
    </source>
</reference>
<dbReference type="eggNOG" id="ENOG502RKRY">
    <property type="taxonomic scope" value="Eukaryota"/>
</dbReference>
<accession>J3P3B5</accession>
<dbReference type="STRING" id="644352.J3P3B5"/>
<evidence type="ECO:0000313" key="4">
    <source>
        <dbReference type="EnsemblFungi" id="EJT74157"/>
    </source>
</evidence>
<dbReference type="VEuPathDB" id="FungiDB:GGTG_08003"/>
<dbReference type="EMBL" id="GL385398">
    <property type="protein sequence ID" value="EJT74157.1"/>
    <property type="molecule type" value="Genomic_DNA"/>
</dbReference>
<dbReference type="Proteomes" id="UP000006039">
    <property type="component" value="Unassembled WGS sequence"/>
</dbReference>
<evidence type="ECO:0000259" key="2">
    <source>
        <dbReference type="PROSITE" id="PS50181"/>
    </source>
</evidence>
<dbReference type="RefSeq" id="XP_009224101.1">
    <property type="nucleotide sequence ID" value="XM_009225837.1"/>
</dbReference>